<dbReference type="Proteomes" id="UP000626109">
    <property type="component" value="Unassembled WGS sequence"/>
</dbReference>
<reference evidence="3" key="1">
    <citation type="submission" date="2021-02" db="EMBL/GenBank/DDBJ databases">
        <authorList>
            <person name="Dougan E. K."/>
            <person name="Rhodes N."/>
            <person name="Thang M."/>
            <person name="Chan C."/>
        </authorList>
    </citation>
    <scope>NUCLEOTIDE SEQUENCE</scope>
</reference>
<dbReference type="Proteomes" id="UP000654075">
    <property type="component" value="Unassembled WGS sequence"/>
</dbReference>
<accession>A0A813LIZ5</accession>
<evidence type="ECO:0000313" key="5">
    <source>
        <dbReference type="Proteomes" id="UP000654075"/>
    </source>
</evidence>
<comment type="caution">
    <text evidence="3">The sequence shown here is derived from an EMBL/GenBank/DDBJ whole genome shotgun (WGS) entry which is preliminary data.</text>
</comment>
<dbReference type="EMBL" id="CAJNNW010035781">
    <property type="protein sequence ID" value="CAE8730009.1"/>
    <property type="molecule type" value="Genomic_DNA"/>
</dbReference>
<evidence type="ECO:0000313" key="4">
    <source>
        <dbReference type="Proteomes" id="UP000626109"/>
    </source>
</evidence>
<sequence length="181" mass="19874">MTTQRKRSRQTAHDSNTIIRDIGRLALSTAAQMRTVRAAALRTFIVPATSAIATAVRKAGADFSASVQARNGAQSLPPPHILAVQAILSAMRDDPKIPGDIKSVTNTFLARGLTANELGRVVRVCRSSKCFQRDLVRIELHLPVRFPSFVMLLLLHVWQLAGESVLEMPQEAPWRGQFPSP</sequence>
<dbReference type="EMBL" id="CAJNNW010030108">
    <property type="protein sequence ID" value="CAE8702476.1"/>
    <property type="molecule type" value="Genomic_DNA"/>
</dbReference>
<dbReference type="EMBL" id="CAJNNV010010602">
    <property type="protein sequence ID" value="CAE8598817.1"/>
    <property type="molecule type" value="Genomic_DNA"/>
</dbReference>
<organism evidence="3 4">
    <name type="scientific">Polarella glacialis</name>
    <name type="common">Dinoflagellate</name>
    <dbReference type="NCBI Taxonomy" id="89957"/>
    <lineage>
        <taxon>Eukaryota</taxon>
        <taxon>Sar</taxon>
        <taxon>Alveolata</taxon>
        <taxon>Dinophyceae</taxon>
        <taxon>Suessiales</taxon>
        <taxon>Suessiaceae</taxon>
        <taxon>Polarella</taxon>
    </lineage>
</organism>
<name>A0A813LIZ5_POLGL</name>
<keyword evidence="5" id="KW-1185">Reference proteome</keyword>
<evidence type="ECO:0000313" key="2">
    <source>
        <dbReference type="EMBL" id="CAE8702476.1"/>
    </source>
</evidence>
<gene>
    <name evidence="1" type="ORF">PGLA1383_LOCUS17216</name>
    <name evidence="2" type="ORF">PGLA2088_LOCUS32439</name>
    <name evidence="3" type="ORF">PGLA2088_LOCUS45598</name>
</gene>
<proteinExistence type="predicted"/>
<evidence type="ECO:0000313" key="3">
    <source>
        <dbReference type="EMBL" id="CAE8730009.1"/>
    </source>
</evidence>
<dbReference type="AlphaFoldDB" id="A0A813LIZ5"/>
<protein>
    <submittedName>
        <fullName evidence="3">Uncharacterized protein</fullName>
    </submittedName>
</protein>
<evidence type="ECO:0000313" key="1">
    <source>
        <dbReference type="EMBL" id="CAE8598817.1"/>
    </source>
</evidence>